<dbReference type="EMBL" id="CP141261">
    <property type="protein sequence ID" value="WRL65399.1"/>
    <property type="molecule type" value="Genomic_DNA"/>
</dbReference>
<accession>A0ABZ1B3T4</accession>
<organism evidence="1 2">
    <name type="scientific">Blastococcus brunescens</name>
    <dbReference type="NCBI Taxonomy" id="1564165"/>
    <lineage>
        <taxon>Bacteria</taxon>
        <taxon>Bacillati</taxon>
        <taxon>Actinomycetota</taxon>
        <taxon>Actinomycetes</taxon>
        <taxon>Geodermatophilales</taxon>
        <taxon>Geodermatophilaceae</taxon>
        <taxon>Blastococcus</taxon>
    </lineage>
</organism>
<dbReference type="RefSeq" id="WP_324276721.1">
    <property type="nucleotide sequence ID" value="NZ_CP141261.1"/>
</dbReference>
<name>A0ABZ1B3T4_9ACTN</name>
<evidence type="ECO:0000313" key="2">
    <source>
        <dbReference type="Proteomes" id="UP001324287"/>
    </source>
</evidence>
<reference evidence="1 2" key="1">
    <citation type="submission" date="2023-12" db="EMBL/GenBank/DDBJ databases">
        <title>Blastococcus brunescens sp. nov., an actonobacterium isolated from sandstone collected in sahara desert.</title>
        <authorList>
            <person name="Gtari M."/>
            <person name="Ghodhbane F."/>
        </authorList>
    </citation>
    <scope>NUCLEOTIDE SEQUENCE [LARGE SCALE GENOMIC DNA]</scope>
    <source>
        <strain evidence="1 2">BMG 8361</strain>
    </source>
</reference>
<dbReference type="Proteomes" id="UP001324287">
    <property type="component" value="Chromosome"/>
</dbReference>
<proteinExistence type="predicted"/>
<evidence type="ECO:0000313" key="1">
    <source>
        <dbReference type="EMBL" id="WRL65399.1"/>
    </source>
</evidence>
<protein>
    <submittedName>
        <fullName evidence="1">Uncharacterized protein</fullName>
    </submittedName>
</protein>
<gene>
    <name evidence="1" type="ORF">U6N30_07130</name>
</gene>
<keyword evidence="2" id="KW-1185">Reference proteome</keyword>
<sequence>MIAPADLDESCRDTLVEVSKQVVESDAFAQFAEENGYVLDPIQLDELAQEIDDYRPLFEEIEGSDA</sequence>